<dbReference type="InterPro" id="IPR009628">
    <property type="entry name" value="Phage_tape_measure_N"/>
</dbReference>
<feature type="region of interest" description="Disordered" evidence="1">
    <location>
        <begin position="474"/>
        <end position="502"/>
    </location>
</feature>
<protein>
    <recommendedName>
        <fullName evidence="3">Bacteriophage tail tape measure N-terminal domain-containing protein</fullName>
    </recommendedName>
</protein>
<evidence type="ECO:0000313" key="4">
    <source>
        <dbReference type="EMBL" id="NNU59724.1"/>
    </source>
</evidence>
<keyword evidence="2" id="KW-0812">Transmembrane</keyword>
<gene>
    <name evidence="4" type="ORF">HKX02_05555</name>
</gene>
<dbReference type="Pfam" id="PF06791">
    <property type="entry name" value="TMP_2"/>
    <property type="match status" value="1"/>
</dbReference>
<proteinExistence type="predicted"/>
<feature type="transmembrane region" description="Helical" evidence="2">
    <location>
        <begin position="210"/>
        <end position="236"/>
    </location>
</feature>
<name>A0A849KQU2_9HYPH</name>
<feature type="domain" description="Bacteriophage tail tape measure N-terminal" evidence="3">
    <location>
        <begin position="157"/>
        <end position="244"/>
    </location>
</feature>
<evidence type="ECO:0000259" key="3">
    <source>
        <dbReference type="Pfam" id="PF06791"/>
    </source>
</evidence>
<dbReference type="EMBL" id="JABFCY010000002">
    <property type="protein sequence ID" value="NNU59724.1"/>
    <property type="molecule type" value="Genomic_DNA"/>
</dbReference>
<dbReference type="RefSeq" id="WP_171317586.1">
    <property type="nucleotide sequence ID" value="NZ_JABFCY010000002.1"/>
</dbReference>
<evidence type="ECO:0000256" key="2">
    <source>
        <dbReference type="SAM" id="Phobius"/>
    </source>
</evidence>
<dbReference type="AlphaFoldDB" id="A0A849KQU2"/>
<keyword evidence="5" id="KW-1185">Reference proteome</keyword>
<keyword evidence="2" id="KW-1133">Transmembrane helix</keyword>
<reference evidence="4 5" key="1">
    <citation type="submission" date="2020-05" db="EMBL/GenBank/DDBJ databases">
        <title>Draft Genome Sequence of Ochrobactrum soli Isolated from Stable Fly Gut.</title>
        <authorList>
            <person name="Pileggi M.T."/>
            <person name="Vazhakkala L.J."/>
            <person name="Wong C.N."/>
        </authorList>
    </citation>
    <scope>NUCLEOTIDE SEQUENCE [LARGE SCALE GENOMIC DNA]</scope>
    <source>
        <strain evidence="4 5">MTP-C0764</strain>
    </source>
</reference>
<feature type="compositionally biased region" description="Basic and acidic residues" evidence="1">
    <location>
        <begin position="493"/>
        <end position="502"/>
    </location>
</feature>
<accession>A0A849KQU2</accession>
<dbReference type="Proteomes" id="UP000574931">
    <property type="component" value="Unassembled WGS sequence"/>
</dbReference>
<comment type="caution">
    <text evidence="4">The sequence shown here is derived from an EMBL/GenBank/DDBJ whole genome shotgun (WGS) entry which is preliminary data.</text>
</comment>
<evidence type="ECO:0000313" key="5">
    <source>
        <dbReference type="Proteomes" id="UP000574931"/>
    </source>
</evidence>
<sequence length="831" mass="89207">MADKTDDLILSISSDTSPLKRALRILGQEIDSFSKDAIAKFDKAGAGIDKSMTTAMQQRIDQMVGIGTKASKEWSGALSQQGAELEKLRTKYNPIYAAIKQYQASVVSIQQANRLGAISADEMTSAIQRERRAALDSISAIKQRNNAVASGRNSGGPSRFNTANIAAQFQDIAVTSAMGMSPIQIALQQGTQLSAVFNEMGKGRDVIKGIGAAFASIVSPVSLVTIGVIAAGAALFQYISSGKKTKDLTELFQQHAESLSLVRQRYGELADGLLDFRPEGVATQIKVLRDELSEFYKAAGTEANRVASHGAGLLTDLAPSFKGFPETARQMRNAFADLNASIRQGKPDLLSFRDTMSKIANDTSVPKSVRDQAAAIAELDPAAVKAARAIPGVQNAIRMLGEAAAGEIQRVREFTAAMKELSGVGVPQLDERGIAEQQYKLASNRAPDRESKDDAYRAYQAALERIYDQERLSRIPTPGEKPNFESIAPTKTKKTDAERQAQRDANAYRDLVKSAQDRIDQLKLEEQLVGKTGVAAETMRMKLELLQKAQDKGRSVSEAQRAEIDKLATAYGKAAEKVSAMQMVEELQFERAQMFRSPTEQKVYGSLRSAGINPDSEYGQAIGNQIRLNEQLAIGRERALDFAQGLANDIMNSADAVDILRNSVSRLAQMLIEMGTNSAINGFFANFGGGLGGGSFTPTTTLGNFLKGIPGFAGGTDSAPPGFAWVGEKGPELVRFGGGEQVVPNDILRSMANRSVSGPRVPNVPSAANSASQTGVHVTLGWSSDSDGNIAPIIKSVAQREVKTGLTAFDKTGAMRTARDLRQVNSRGLAR</sequence>
<keyword evidence="2" id="KW-0472">Membrane</keyword>
<evidence type="ECO:0000256" key="1">
    <source>
        <dbReference type="SAM" id="MobiDB-lite"/>
    </source>
</evidence>
<organism evidence="4 5">
    <name type="scientific">Ochrobactrum soli</name>
    <dbReference type="NCBI Taxonomy" id="2448455"/>
    <lineage>
        <taxon>Bacteria</taxon>
        <taxon>Pseudomonadati</taxon>
        <taxon>Pseudomonadota</taxon>
        <taxon>Alphaproteobacteria</taxon>
        <taxon>Hyphomicrobiales</taxon>
        <taxon>Brucellaceae</taxon>
        <taxon>Brucella/Ochrobactrum group</taxon>
        <taxon>Ochrobactrum</taxon>
    </lineage>
</organism>